<accession>A0A7V5HM68</accession>
<comment type="caution">
    <text evidence="1">The sequence shown here is derived from an EMBL/GenBank/DDBJ whole genome shotgun (WGS) entry which is preliminary data.</text>
</comment>
<dbReference type="AlphaFoldDB" id="A0A7V5HM68"/>
<evidence type="ECO:0000313" key="1">
    <source>
        <dbReference type="EMBL" id="HHF52802.1"/>
    </source>
</evidence>
<dbReference type="EMBL" id="DRTX01000025">
    <property type="protein sequence ID" value="HHF52802.1"/>
    <property type="molecule type" value="Genomic_DNA"/>
</dbReference>
<protein>
    <recommendedName>
        <fullName evidence="2">TonB C-terminal domain-containing protein</fullName>
    </recommendedName>
</protein>
<proteinExistence type="predicted"/>
<dbReference type="Proteomes" id="UP000886050">
    <property type="component" value="Unassembled WGS sequence"/>
</dbReference>
<organism evidence="1">
    <name type="scientific">candidate division WOR-3 bacterium</name>
    <dbReference type="NCBI Taxonomy" id="2052148"/>
    <lineage>
        <taxon>Bacteria</taxon>
        <taxon>Bacteria division WOR-3</taxon>
    </lineage>
</organism>
<gene>
    <name evidence="1" type="ORF">ENL43_00380</name>
</gene>
<name>A0A7V5HM68_UNCW3</name>
<evidence type="ECO:0008006" key="2">
    <source>
        <dbReference type="Google" id="ProtNLM"/>
    </source>
</evidence>
<reference evidence="1" key="1">
    <citation type="journal article" date="2020" name="mSystems">
        <title>Genome- and Community-Level Interaction Insights into Carbon Utilization and Element Cycling Functions of Hydrothermarchaeota in Hydrothermal Sediment.</title>
        <authorList>
            <person name="Zhou Z."/>
            <person name="Liu Y."/>
            <person name="Xu W."/>
            <person name="Pan J."/>
            <person name="Luo Z.H."/>
            <person name="Li M."/>
        </authorList>
    </citation>
    <scope>NUCLEOTIDE SEQUENCE [LARGE SCALE GENOMIC DNA]</scope>
    <source>
        <strain evidence="1">HyVt-96</strain>
    </source>
</reference>
<sequence length="175" mass="20087">MLIYLVYTLLLINVKPSEKVYECYEVDSVPMPSMEVIPAFPEDLKDGVYIFKVVVDTSGNIIDYEAPENSDKAIISTFQAMKQIIKFTPGYVGNRKVPVRTTLTVTVGPNTPRYSRPYMPGDSVKLLLTFKNEKLLSFQDLLNKFKTLQDLKKFLISIKFTIKRKDSLNIFLFIK</sequence>
<dbReference type="SUPFAM" id="SSF74653">
    <property type="entry name" value="TolA/TonB C-terminal domain"/>
    <property type="match status" value="1"/>
</dbReference>